<dbReference type="Proteomes" id="UP000183924">
    <property type="component" value="Unassembled WGS sequence"/>
</dbReference>
<comment type="caution">
    <text evidence="6">The sequence shown here is derived from an EMBL/GenBank/DDBJ whole genome shotgun (WGS) entry which is preliminary data.</text>
</comment>
<evidence type="ECO:0000256" key="3">
    <source>
        <dbReference type="ARBA" id="ARBA00022989"/>
    </source>
</evidence>
<evidence type="ECO:0000313" key="7">
    <source>
        <dbReference type="Proteomes" id="UP000183924"/>
    </source>
</evidence>
<gene>
    <name evidence="6" type="ORF">A1D18_02100</name>
</gene>
<dbReference type="InterPro" id="IPR007688">
    <property type="entry name" value="Conjugal_tfr_TrbL/VirB6"/>
</dbReference>
<feature type="transmembrane region" description="Helical" evidence="5">
    <location>
        <begin position="25"/>
        <end position="47"/>
    </location>
</feature>
<feature type="transmembrane region" description="Helical" evidence="5">
    <location>
        <begin position="224"/>
        <end position="241"/>
    </location>
</feature>
<evidence type="ECO:0000313" key="6">
    <source>
        <dbReference type="EMBL" id="OIZ95518.1"/>
    </source>
</evidence>
<evidence type="ECO:0000256" key="1">
    <source>
        <dbReference type="ARBA" id="ARBA00004141"/>
    </source>
</evidence>
<feature type="transmembrane region" description="Helical" evidence="5">
    <location>
        <begin position="88"/>
        <end position="111"/>
    </location>
</feature>
<keyword evidence="4 5" id="KW-0472">Membrane</keyword>
<reference evidence="6 7" key="1">
    <citation type="submission" date="2016-03" db="EMBL/GenBank/DDBJ databases">
        <title>Comparative genomics of Rickettsiella.</title>
        <authorList>
            <person name="Chandler C."/>
            <person name="Wang Y."/>
        </authorList>
    </citation>
    <scope>NUCLEOTIDE SEQUENCE [LARGE SCALE GENOMIC DNA]</scope>
    <source>
        <strain evidence="6 7">RCFS May 2013</strain>
    </source>
</reference>
<evidence type="ECO:0000256" key="2">
    <source>
        <dbReference type="ARBA" id="ARBA00022692"/>
    </source>
</evidence>
<feature type="transmembrane region" description="Helical" evidence="5">
    <location>
        <begin position="193"/>
        <end position="218"/>
    </location>
</feature>
<feature type="transmembrane region" description="Helical" evidence="5">
    <location>
        <begin position="59"/>
        <end position="76"/>
    </location>
</feature>
<comment type="subcellular location">
    <subcellularLocation>
        <location evidence="1">Membrane</location>
        <topology evidence="1">Multi-pass membrane protein</topology>
    </subcellularLocation>
</comment>
<evidence type="ECO:0000256" key="4">
    <source>
        <dbReference type="ARBA" id="ARBA00023136"/>
    </source>
</evidence>
<dbReference type="RefSeq" id="WP_071662177.1">
    <property type="nucleotide sequence ID" value="NZ_LUKY01000031.1"/>
</dbReference>
<dbReference type="AlphaFoldDB" id="A0A1J8NND1"/>
<keyword evidence="2 5" id="KW-0812">Transmembrane</keyword>
<organism evidence="6 7">
    <name type="scientific">Candidatus Rickettsiella isopodorum</name>
    <dbReference type="NCBI Taxonomy" id="1225476"/>
    <lineage>
        <taxon>Bacteria</taxon>
        <taxon>Pseudomonadati</taxon>
        <taxon>Pseudomonadota</taxon>
        <taxon>Gammaproteobacteria</taxon>
        <taxon>Legionellales</taxon>
        <taxon>Coxiellaceae</taxon>
        <taxon>Rickettsiella</taxon>
    </lineage>
</organism>
<dbReference type="GO" id="GO:0030255">
    <property type="term" value="P:protein secretion by the type IV secretion system"/>
    <property type="evidence" value="ECO:0007669"/>
    <property type="project" value="InterPro"/>
</dbReference>
<evidence type="ECO:0000256" key="5">
    <source>
        <dbReference type="SAM" id="Phobius"/>
    </source>
</evidence>
<name>A0A1J8NND1_9COXI</name>
<feature type="transmembrane region" description="Helical" evidence="5">
    <location>
        <begin position="123"/>
        <end position="145"/>
    </location>
</feature>
<accession>A0A1J8NND1</accession>
<protein>
    <recommendedName>
        <fullName evidence="8">P-type conjugative transfer protein TrbL</fullName>
    </recommendedName>
</protein>
<keyword evidence="3 5" id="KW-1133">Transmembrane helix</keyword>
<feature type="transmembrane region" description="Helical" evidence="5">
    <location>
        <begin position="151"/>
        <end position="172"/>
    </location>
</feature>
<keyword evidence="7" id="KW-1185">Reference proteome</keyword>
<dbReference type="EMBL" id="LUKY01000031">
    <property type="protein sequence ID" value="OIZ95518.1"/>
    <property type="molecule type" value="Genomic_DNA"/>
</dbReference>
<sequence>MKLFATAITHYLTSFNSYINPLLHWGQWLFLSLLTINLVWMALWHAFDQDTFSHTMPTFIRRFFVISVFYTIMIHPEWLTQLLQTSEYMGGTLTKISLTPQAIILAGIKLSNKIMIPLAGGNLLTGGVGFIVALLVSLLVLFVFLMVSLDLLVTLITATLLISMASFFLGLAPQSETVGRQALNAILRNCMKLFGLYVVIAVGLQAMKPLTAIVPMQYTQLDPYVWISAVVLLFWLLSKNVPRQLSAIIIGFIEITPTATSTTNLTSSSQTLQTLQTPATETTGSIVIPSLVQAESSQLSPMSTTLHTTLSNGNLSTQFGQIVRKLATRSRMTNPHKNNKKSKVNK</sequence>
<dbReference type="STRING" id="1225476.A1D18_02100"/>
<dbReference type="GO" id="GO:0016020">
    <property type="term" value="C:membrane"/>
    <property type="evidence" value="ECO:0007669"/>
    <property type="project" value="UniProtKB-SubCell"/>
</dbReference>
<proteinExistence type="predicted"/>
<dbReference type="Pfam" id="PF04610">
    <property type="entry name" value="TrbL"/>
    <property type="match status" value="1"/>
</dbReference>
<evidence type="ECO:0008006" key="8">
    <source>
        <dbReference type="Google" id="ProtNLM"/>
    </source>
</evidence>